<feature type="domain" description="MgtC/SapB/SrpB/YhiD N-terminal" evidence="2">
    <location>
        <begin position="14"/>
        <end position="134"/>
    </location>
</feature>
<feature type="transmembrane region" description="Helical" evidence="1">
    <location>
        <begin position="340"/>
        <end position="361"/>
    </location>
</feature>
<feature type="transmembrane region" description="Helical" evidence="1">
    <location>
        <begin position="148"/>
        <end position="166"/>
    </location>
</feature>
<keyword evidence="1" id="KW-1133">Transmembrane helix</keyword>
<evidence type="ECO:0000256" key="1">
    <source>
        <dbReference type="SAM" id="Phobius"/>
    </source>
</evidence>
<evidence type="ECO:0000259" key="3">
    <source>
        <dbReference type="Pfam" id="PF13194"/>
    </source>
</evidence>
<dbReference type="PANTHER" id="PTHR39084">
    <property type="entry name" value="MEMBRANE PROTEIN-RELATED"/>
    <property type="match status" value="1"/>
</dbReference>
<feature type="transmembrane region" description="Helical" evidence="1">
    <location>
        <begin position="203"/>
        <end position="225"/>
    </location>
</feature>
<dbReference type="EMBL" id="CP063231">
    <property type="protein sequence ID" value="URL60108.1"/>
    <property type="molecule type" value="Genomic_DNA"/>
</dbReference>
<keyword evidence="5" id="KW-1185">Reference proteome</keyword>
<dbReference type="PANTHER" id="PTHR39084:SF1">
    <property type="entry name" value="DUF4010 DOMAIN-CONTAINING PROTEIN"/>
    <property type="match status" value="1"/>
</dbReference>
<name>A0ABY4T5C7_9GAMM</name>
<feature type="transmembrane region" description="Helical" evidence="1">
    <location>
        <begin position="308"/>
        <end position="328"/>
    </location>
</feature>
<reference evidence="4" key="1">
    <citation type="submission" date="2020-10" db="EMBL/GenBank/DDBJ databases">
        <title>Whole-genome sequence of Luteibacter sp. EIF3.</title>
        <authorList>
            <person name="Friedrich I."/>
            <person name="Hertel R."/>
            <person name="Daniel R."/>
        </authorList>
    </citation>
    <scope>NUCLEOTIDE SEQUENCE</scope>
    <source>
        <strain evidence="4">EIF3</strain>
    </source>
</reference>
<dbReference type="InterPro" id="IPR049177">
    <property type="entry name" value="MgtC_SapB_SrpB_YhiD_N"/>
</dbReference>
<evidence type="ECO:0000313" key="5">
    <source>
        <dbReference type="Proteomes" id="UP001056681"/>
    </source>
</evidence>
<feature type="transmembrane region" description="Helical" evidence="1">
    <location>
        <begin position="397"/>
        <end position="418"/>
    </location>
</feature>
<feature type="transmembrane region" description="Helical" evidence="1">
    <location>
        <begin position="178"/>
        <end position="196"/>
    </location>
</feature>
<dbReference type="InterPro" id="IPR025105">
    <property type="entry name" value="DUF4010"/>
</dbReference>
<keyword evidence="1" id="KW-0472">Membrane</keyword>
<feature type="transmembrane region" description="Helical" evidence="1">
    <location>
        <begin position="267"/>
        <end position="288"/>
    </location>
</feature>
<feature type="transmembrane region" description="Helical" evidence="1">
    <location>
        <begin position="49"/>
        <end position="82"/>
    </location>
</feature>
<feature type="transmembrane region" description="Helical" evidence="1">
    <location>
        <begin position="231"/>
        <end position="255"/>
    </location>
</feature>
<keyword evidence="1" id="KW-0812">Transmembrane</keyword>
<sequence length="419" mass="42223">MGAPTDIVALATGLGVALGIGLLIGLERERSKRAKHPGGATGQAGVRTFALLALGGALAALLGNAAVYVAGFFVACLGVASYRATARSDPSLTTEVAMLVTLLLGMLALSSPAVAGGAGVVVATVLANRRRLHRLSRQWLSERELHDLLTLAAAAFVVMPLLPDHAIDPWGALNPRRVWMLVVAVMAIGSLGYLSLRAFGLRFGLPIAGLAGGFASSTATVAAMGERARSAPALVGASASAALLSNVGTVVQLAVVTGALSPALLSYLAIPLVASGSVAVVVAIGMGWRAFSVSDDRVTIGTGRPFEVMTALRFGALLAGIMLLAAILRARWGPESLPWVMAISGVADVHAAAASVAQAVTTGGVDMATAAIGVFAALVTNSCLKCAAALVKGGRSYALRVIPGIAAIVIAFALALGWA</sequence>
<feature type="transmembrane region" description="Helical" evidence="1">
    <location>
        <begin position="102"/>
        <end position="127"/>
    </location>
</feature>
<dbReference type="Pfam" id="PF02308">
    <property type="entry name" value="MgtC"/>
    <property type="match status" value="1"/>
</dbReference>
<evidence type="ECO:0000259" key="2">
    <source>
        <dbReference type="Pfam" id="PF02308"/>
    </source>
</evidence>
<feature type="transmembrane region" description="Helical" evidence="1">
    <location>
        <begin position="367"/>
        <end position="390"/>
    </location>
</feature>
<accession>A0ABY4T5C7</accession>
<organism evidence="4 5">
    <name type="scientific">Luteibacter flocculans</name>
    <dbReference type="NCBI Taxonomy" id="2780091"/>
    <lineage>
        <taxon>Bacteria</taxon>
        <taxon>Pseudomonadati</taxon>
        <taxon>Pseudomonadota</taxon>
        <taxon>Gammaproteobacteria</taxon>
        <taxon>Lysobacterales</taxon>
        <taxon>Rhodanobacteraceae</taxon>
        <taxon>Luteibacter</taxon>
    </lineage>
</organism>
<gene>
    <name evidence="4" type="ORF">IM816_08535</name>
</gene>
<dbReference type="RefSeq" id="WP_250340559.1">
    <property type="nucleotide sequence ID" value="NZ_CP063231.1"/>
</dbReference>
<proteinExistence type="predicted"/>
<protein>
    <submittedName>
        <fullName evidence="4">MgtC/SapB family protein</fullName>
    </submittedName>
</protein>
<dbReference type="Proteomes" id="UP001056681">
    <property type="component" value="Chromosome"/>
</dbReference>
<feature type="domain" description="DUF4010" evidence="3">
    <location>
        <begin position="183"/>
        <end position="391"/>
    </location>
</feature>
<evidence type="ECO:0000313" key="4">
    <source>
        <dbReference type="EMBL" id="URL60108.1"/>
    </source>
</evidence>
<feature type="transmembrane region" description="Helical" evidence="1">
    <location>
        <begin position="6"/>
        <end position="26"/>
    </location>
</feature>
<dbReference type="Pfam" id="PF13194">
    <property type="entry name" value="DUF4010"/>
    <property type="match status" value="1"/>
</dbReference>